<keyword evidence="2 6" id="KW-0647">Proteasome</keyword>
<dbReference type="OrthoDB" id="204949at2759"/>
<dbReference type="Gene3D" id="3.60.20.10">
    <property type="entry name" value="Glutamine Phosphoribosylpyrophosphate, subunit 1, domain 1"/>
    <property type="match status" value="1"/>
</dbReference>
<comment type="subunit">
    <text evidence="5">The 26S proteasome consists of a 20S proteasome core and two 19S regulatory subunits. The 20S proteasome core is composed of 28 subunits that are arranged in four stacked rings, resulting in a barrel-shaped structure. The two end rings are each formed by seven alpha subunits, and the two central rings are each formed by seven beta subunits. The catalytic chamber with the active sites is on the inside of the barrel.</text>
</comment>
<dbReference type="AlphaFoldDB" id="A0A3P6TRR2"/>
<evidence type="ECO:0000256" key="3">
    <source>
        <dbReference type="ARBA" id="ARBA00023242"/>
    </source>
</evidence>
<dbReference type="FunFam" id="3.60.20.10:FF:000003">
    <property type="entry name" value="Proteasome subunit beta type-3"/>
    <property type="match status" value="1"/>
</dbReference>
<sequence length="255" mass="28425">MNDYLLFMLFEFVLQEANGNVFKELPRHLTTVKNFIRISVFVGLFIRLFIMSIMSYTGGTILAMAGNDCVCIASDLRLGEQMTTVATNMKKVHKLGEKVYIGLGGFHSDAKTVLDKITFRKNLYELRENRKIKPEVAAVMVSNLLYQHRFGGYFTEPLIAGLDPTTNKPYICAMDTIGCISAPNDFVAVGTGTEYLLGVCEGFWKEGMSSDELFEATAQSMLSAMERDAASGWGVIVYTITKDKVNVKTIKARMD</sequence>
<dbReference type="OMA" id="CSEQLYG"/>
<dbReference type="EMBL" id="UYRX01000001">
    <property type="protein sequence ID" value="VDK67031.1"/>
    <property type="molecule type" value="Genomic_DNA"/>
</dbReference>
<comment type="subcellular location">
    <subcellularLocation>
        <location evidence="6">Cytoplasm</location>
    </subcellularLocation>
    <subcellularLocation>
        <location evidence="6">Nucleus</location>
    </subcellularLocation>
</comment>
<accession>A0A3P6TRR2</accession>
<keyword evidence="3 6" id="KW-0539">Nucleus</keyword>
<evidence type="ECO:0000313" key="9">
    <source>
        <dbReference type="Proteomes" id="UP000277928"/>
    </source>
</evidence>
<keyword evidence="7" id="KW-0812">Transmembrane</keyword>
<keyword evidence="9" id="KW-1185">Reference proteome</keyword>
<proteinExistence type="inferred from homology"/>
<dbReference type="GO" id="GO:0019774">
    <property type="term" value="C:proteasome core complex, beta-subunit complex"/>
    <property type="evidence" value="ECO:0007669"/>
    <property type="project" value="InterPro"/>
</dbReference>
<evidence type="ECO:0000313" key="8">
    <source>
        <dbReference type="EMBL" id="VDK67031.1"/>
    </source>
</evidence>
<dbReference type="Pfam" id="PF00227">
    <property type="entry name" value="Proteasome"/>
    <property type="match status" value="1"/>
</dbReference>
<comment type="similarity">
    <text evidence="6">Belongs to the peptidase T1B family.</text>
</comment>
<dbReference type="Proteomes" id="UP000277928">
    <property type="component" value="Unassembled WGS sequence"/>
</dbReference>
<keyword evidence="1 6" id="KW-0963">Cytoplasm</keyword>
<keyword evidence="7" id="KW-1133">Transmembrane helix</keyword>
<evidence type="ECO:0000256" key="1">
    <source>
        <dbReference type="ARBA" id="ARBA00022490"/>
    </source>
</evidence>
<comment type="function">
    <text evidence="6">Component of the proteasome, a multicatalytic proteinase complex which is characterized by its ability to cleave peptides with Arg, Phe, Tyr, Leu, and Glu adjacent to the leaving group at neutral or slightly basic pH. The proteasome has an ATP-dependent proteolytic activity.</text>
</comment>
<dbReference type="CDD" id="cd03759">
    <property type="entry name" value="proteasome_beta_type_3"/>
    <property type="match status" value="1"/>
</dbReference>
<keyword evidence="7" id="KW-0472">Membrane</keyword>
<feature type="transmembrane region" description="Helical" evidence="7">
    <location>
        <begin position="35"/>
        <end position="54"/>
    </location>
</feature>
<evidence type="ECO:0000256" key="6">
    <source>
        <dbReference type="RuleBase" id="RU004203"/>
    </source>
</evidence>
<dbReference type="PROSITE" id="PS00854">
    <property type="entry name" value="PROTEASOME_BETA_1"/>
    <property type="match status" value="1"/>
</dbReference>
<dbReference type="GO" id="GO:0005634">
    <property type="term" value="C:nucleus"/>
    <property type="evidence" value="ECO:0007669"/>
    <property type="project" value="UniProtKB-SubCell"/>
</dbReference>
<comment type="function">
    <text evidence="4">Non-catalytic component of the proteasome, a multicatalytic proteinase complex which is characterized by its ability to cleave peptides with Arg, Phe, Tyr, Leu, and Glu adjacent to the leaving group at neutral or slightly basic pH. The proteasome has an ATP-dependent proteolytic activity.</text>
</comment>
<dbReference type="STRING" id="42156.A0A3P6TRR2"/>
<dbReference type="SUPFAM" id="SSF56235">
    <property type="entry name" value="N-terminal nucleophile aminohydrolases (Ntn hydrolases)"/>
    <property type="match status" value="1"/>
</dbReference>
<dbReference type="InterPro" id="IPR016050">
    <property type="entry name" value="Proteasome_bsu_CS"/>
</dbReference>
<protein>
    <recommendedName>
        <fullName evidence="6">Proteasome subunit beta</fullName>
    </recommendedName>
</protein>
<gene>
    <name evidence="8" type="ORF">NLS_LOCUS2</name>
</gene>
<evidence type="ECO:0000256" key="2">
    <source>
        <dbReference type="ARBA" id="ARBA00022942"/>
    </source>
</evidence>
<evidence type="ECO:0000256" key="7">
    <source>
        <dbReference type="SAM" id="Phobius"/>
    </source>
</evidence>
<dbReference type="PANTHER" id="PTHR32194:SF10">
    <property type="entry name" value="PROTEASOME SUBUNIT BETA TYPE-3"/>
    <property type="match status" value="1"/>
</dbReference>
<dbReference type="PROSITE" id="PS51476">
    <property type="entry name" value="PROTEASOME_BETA_2"/>
    <property type="match status" value="1"/>
</dbReference>
<dbReference type="InterPro" id="IPR029055">
    <property type="entry name" value="Ntn_hydrolases_N"/>
</dbReference>
<dbReference type="GO" id="GO:0043161">
    <property type="term" value="P:proteasome-mediated ubiquitin-dependent protein catabolic process"/>
    <property type="evidence" value="ECO:0007669"/>
    <property type="project" value="InterPro"/>
</dbReference>
<dbReference type="GO" id="GO:0005737">
    <property type="term" value="C:cytoplasm"/>
    <property type="evidence" value="ECO:0007669"/>
    <property type="project" value="UniProtKB-SubCell"/>
</dbReference>
<dbReference type="PANTHER" id="PTHR32194">
    <property type="entry name" value="METALLOPROTEASE TLDD"/>
    <property type="match status" value="1"/>
</dbReference>
<dbReference type="InterPro" id="IPR001353">
    <property type="entry name" value="Proteasome_sua/b"/>
</dbReference>
<organism evidence="8 9">
    <name type="scientific">Litomosoides sigmodontis</name>
    <name type="common">Filarial nematode worm</name>
    <dbReference type="NCBI Taxonomy" id="42156"/>
    <lineage>
        <taxon>Eukaryota</taxon>
        <taxon>Metazoa</taxon>
        <taxon>Ecdysozoa</taxon>
        <taxon>Nematoda</taxon>
        <taxon>Chromadorea</taxon>
        <taxon>Rhabditida</taxon>
        <taxon>Spirurina</taxon>
        <taxon>Spiruromorpha</taxon>
        <taxon>Filarioidea</taxon>
        <taxon>Onchocercidae</taxon>
        <taxon>Litomosoides</taxon>
    </lineage>
</organism>
<name>A0A3P6TRR2_LITSI</name>
<evidence type="ECO:0000256" key="4">
    <source>
        <dbReference type="ARBA" id="ARBA00024953"/>
    </source>
</evidence>
<evidence type="ECO:0000256" key="5">
    <source>
        <dbReference type="ARBA" id="ARBA00026071"/>
    </source>
</evidence>
<reference evidence="8 9" key="1">
    <citation type="submission" date="2018-08" db="EMBL/GenBank/DDBJ databases">
        <authorList>
            <person name="Laetsch R D."/>
            <person name="Stevens L."/>
            <person name="Kumar S."/>
            <person name="Blaxter L. M."/>
        </authorList>
    </citation>
    <scope>NUCLEOTIDE SEQUENCE [LARGE SCALE GENOMIC DNA]</scope>
</reference>
<dbReference type="InterPro" id="IPR023333">
    <property type="entry name" value="Proteasome_suB-type"/>
</dbReference>
<dbReference type="InterPro" id="IPR033811">
    <property type="entry name" value="Proteasome_beta_3"/>
</dbReference>
<comment type="subunit">
    <text evidence="6">Component of the proteasome complex.</text>
</comment>